<comment type="caution">
    <text evidence="2">The sequence shown here is derived from an EMBL/GenBank/DDBJ whole genome shotgun (WGS) entry which is preliminary data.</text>
</comment>
<dbReference type="AlphaFoldDB" id="A0A8K0MHC1"/>
<proteinExistence type="predicted"/>
<accession>A0A8K0MHC1</accession>
<protein>
    <recommendedName>
        <fullName evidence="1">Mei2-like C-terminal RNA recognition motif domain-containing protein</fullName>
    </recommendedName>
</protein>
<evidence type="ECO:0000259" key="1">
    <source>
        <dbReference type="Pfam" id="PF04059"/>
    </source>
</evidence>
<dbReference type="Pfam" id="PF04059">
    <property type="entry name" value="RRM_2"/>
    <property type="match status" value="1"/>
</dbReference>
<sequence length="390" mass="45049">MPSFPTEETKRLNPNAEPYCGGAPSLKVDYVRPPVTARFQVVSHILPPNGYGQTTLYWQPYPVINRYDVTNQFVPRLVLGGGVAGPRFSRKKNVVDRRSVTKWMPKKRVNRRAKNWWSSMKEKTAANSEVHNGVNAVIPFPADRLELERAGTTTVMIKNIPNQFRFEMVMNKDRRRDLLQILAKHCRIENRKALWRSEPCKSEFDFVYLPMDFGKFWIEKKVTNLGYAFVNFTTSTAASLFYNYFHMRDWGVPTNNKICEVTCAKIQGRDALCRSLQDKVFYCHSDEYLPLNIKPPCDGTFIPRGNVVGKRSAAVRFVRVGSWYSRARAKALMASLVFFFLTLGREVMLLLVHEWLARFSVVDLCFHYLPGEPLAGVNWKHGFRFMFSYA</sequence>
<dbReference type="OrthoDB" id="1143133at2759"/>
<dbReference type="EMBL" id="VOIH02000005">
    <property type="protein sequence ID" value="KAF3445715.1"/>
    <property type="molecule type" value="Genomic_DNA"/>
</dbReference>
<keyword evidence="3" id="KW-1185">Reference proteome</keyword>
<dbReference type="Proteomes" id="UP000796880">
    <property type="component" value="Unassembled WGS sequence"/>
</dbReference>
<name>A0A8K0MHC1_9ROSA</name>
<gene>
    <name evidence="2" type="ORF">FNV43_RR10891</name>
</gene>
<organism evidence="2 3">
    <name type="scientific">Rhamnella rubrinervis</name>
    <dbReference type="NCBI Taxonomy" id="2594499"/>
    <lineage>
        <taxon>Eukaryota</taxon>
        <taxon>Viridiplantae</taxon>
        <taxon>Streptophyta</taxon>
        <taxon>Embryophyta</taxon>
        <taxon>Tracheophyta</taxon>
        <taxon>Spermatophyta</taxon>
        <taxon>Magnoliopsida</taxon>
        <taxon>eudicotyledons</taxon>
        <taxon>Gunneridae</taxon>
        <taxon>Pentapetalae</taxon>
        <taxon>rosids</taxon>
        <taxon>fabids</taxon>
        <taxon>Rosales</taxon>
        <taxon>Rhamnaceae</taxon>
        <taxon>rhamnoid group</taxon>
        <taxon>Rhamneae</taxon>
        <taxon>Rhamnella</taxon>
    </lineage>
</organism>
<evidence type="ECO:0000313" key="2">
    <source>
        <dbReference type="EMBL" id="KAF3445715.1"/>
    </source>
</evidence>
<evidence type="ECO:0000313" key="3">
    <source>
        <dbReference type="Proteomes" id="UP000796880"/>
    </source>
</evidence>
<dbReference type="InterPro" id="IPR007201">
    <property type="entry name" value="Mei2-like_Rrm_C"/>
</dbReference>
<reference evidence="2" key="1">
    <citation type="submission" date="2020-03" db="EMBL/GenBank/DDBJ databases">
        <title>A high-quality chromosome-level genome assembly of a woody plant with both climbing and erect habits, Rhamnella rubrinervis.</title>
        <authorList>
            <person name="Lu Z."/>
            <person name="Yang Y."/>
            <person name="Zhu X."/>
            <person name="Sun Y."/>
        </authorList>
    </citation>
    <scope>NUCLEOTIDE SEQUENCE</scope>
    <source>
        <strain evidence="2">BYM</strain>
        <tissue evidence="2">Leaf</tissue>
    </source>
</reference>
<feature type="domain" description="Mei2-like C-terminal RNA recognition motif" evidence="1">
    <location>
        <begin position="198"/>
        <end position="277"/>
    </location>
</feature>